<dbReference type="Proteomes" id="UP001278766">
    <property type="component" value="Unassembled WGS sequence"/>
</dbReference>
<keyword evidence="3" id="KW-1185">Reference proteome</keyword>
<evidence type="ECO:0000313" key="3">
    <source>
        <dbReference type="Proteomes" id="UP001278766"/>
    </source>
</evidence>
<sequence>MSNAKARAHARSLSATLPISRCRARSGPFLLCLSVSQSNGKAREWGRPAGQRGGPRRSKVPDRCPLARGKGSGPAGQGLRAENECLKPSSSSQISLFPLRPVATKIGRNADSTRGVERKDDDLSRIFLFRQKPGCPALAFCKWQTPSEAAANDSASGSGERADGQTGRLQVVRETGAMGASRQLQPRTAASHSRIS</sequence>
<dbReference type="EMBL" id="JAUEPN010000002">
    <property type="protein sequence ID" value="KAK3298725.1"/>
    <property type="molecule type" value="Genomic_DNA"/>
</dbReference>
<name>A0AAE0HLI7_9PEZI</name>
<comment type="caution">
    <text evidence="2">The sequence shown here is derived from an EMBL/GenBank/DDBJ whole genome shotgun (WGS) entry which is preliminary data.</text>
</comment>
<dbReference type="AlphaFoldDB" id="A0AAE0HLI7"/>
<proteinExistence type="predicted"/>
<gene>
    <name evidence="2" type="ORF">B0H64DRAFT_81462</name>
</gene>
<dbReference type="GeneID" id="87845766"/>
<dbReference type="RefSeq" id="XP_062662239.1">
    <property type="nucleotide sequence ID" value="XM_062808818.1"/>
</dbReference>
<feature type="compositionally biased region" description="Polar residues" evidence="1">
    <location>
        <begin position="182"/>
        <end position="196"/>
    </location>
</feature>
<reference evidence="2" key="1">
    <citation type="journal article" date="2023" name="Mol. Phylogenet. Evol.">
        <title>Genome-scale phylogeny and comparative genomics of the fungal order Sordariales.</title>
        <authorList>
            <person name="Hensen N."/>
            <person name="Bonometti L."/>
            <person name="Westerberg I."/>
            <person name="Brannstrom I.O."/>
            <person name="Guillou S."/>
            <person name="Cros-Aarteil S."/>
            <person name="Calhoun S."/>
            <person name="Haridas S."/>
            <person name="Kuo A."/>
            <person name="Mondo S."/>
            <person name="Pangilinan J."/>
            <person name="Riley R."/>
            <person name="LaButti K."/>
            <person name="Andreopoulos B."/>
            <person name="Lipzen A."/>
            <person name="Chen C."/>
            <person name="Yan M."/>
            <person name="Daum C."/>
            <person name="Ng V."/>
            <person name="Clum A."/>
            <person name="Steindorff A."/>
            <person name="Ohm R.A."/>
            <person name="Martin F."/>
            <person name="Silar P."/>
            <person name="Natvig D.O."/>
            <person name="Lalanne C."/>
            <person name="Gautier V."/>
            <person name="Ament-Velasquez S.L."/>
            <person name="Kruys A."/>
            <person name="Hutchinson M.I."/>
            <person name="Powell A.J."/>
            <person name="Barry K."/>
            <person name="Miller A.N."/>
            <person name="Grigoriev I.V."/>
            <person name="Debuchy R."/>
            <person name="Gladieux P."/>
            <person name="Hiltunen Thoren M."/>
            <person name="Johannesson H."/>
        </authorList>
    </citation>
    <scope>NUCLEOTIDE SEQUENCE</scope>
    <source>
        <strain evidence="2">CBS 168.71</strain>
    </source>
</reference>
<feature type="region of interest" description="Disordered" evidence="1">
    <location>
        <begin position="148"/>
        <end position="196"/>
    </location>
</feature>
<protein>
    <submittedName>
        <fullName evidence="2">Uncharacterized protein</fullName>
    </submittedName>
</protein>
<evidence type="ECO:0000256" key="1">
    <source>
        <dbReference type="SAM" id="MobiDB-lite"/>
    </source>
</evidence>
<evidence type="ECO:0000313" key="2">
    <source>
        <dbReference type="EMBL" id="KAK3298725.1"/>
    </source>
</evidence>
<accession>A0AAE0HLI7</accession>
<feature type="region of interest" description="Disordered" evidence="1">
    <location>
        <begin position="40"/>
        <end position="79"/>
    </location>
</feature>
<organism evidence="2 3">
    <name type="scientific">Chaetomium fimeti</name>
    <dbReference type="NCBI Taxonomy" id="1854472"/>
    <lineage>
        <taxon>Eukaryota</taxon>
        <taxon>Fungi</taxon>
        <taxon>Dikarya</taxon>
        <taxon>Ascomycota</taxon>
        <taxon>Pezizomycotina</taxon>
        <taxon>Sordariomycetes</taxon>
        <taxon>Sordariomycetidae</taxon>
        <taxon>Sordariales</taxon>
        <taxon>Chaetomiaceae</taxon>
        <taxon>Chaetomium</taxon>
    </lineage>
</organism>
<reference evidence="2" key="2">
    <citation type="submission" date="2023-06" db="EMBL/GenBank/DDBJ databases">
        <authorList>
            <consortium name="Lawrence Berkeley National Laboratory"/>
            <person name="Haridas S."/>
            <person name="Hensen N."/>
            <person name="Bonometti L."/>
            <person name="Westerberg I."/>
            <person name="Brannstrom I.O."/>
            <person name="Guillou S."/>
            <person name="Cros-Aarteil S."/>
            <person name="Calhoun S."/>
            <person name="Kuo A."/>
            <person name="Mondo S."/>
            <person name="Pangilinan J."/>
            <person name="Riley R."/>
            <person name="Labutti K."/>
            <person name="Andreopoulos B."/>
            <person name="Lipzen A."/>
            <person name="Chen C."/>
            <person name="Yanf M."/>
            <person name="Daum C."/>
            <person name="Ng V."/>
            <person name="Clum A."/>
            <person name="Steindorff A."/>
            <person name="Ohm R."/>
            <person name="Martin F."/>
            <person name="Silar P."/>
            <person name="Natvig D."/>
            <person name="Lalanne C."/>
            <person name="Gautier V."/>
            <person name="Ament-Velasquez S.L."/>
            <person name="Kruys A."/>
            <person name="Hutchinson M.I."/>
            <person name="Powell A.J."/>
            <person name="Barry K."/>
            <person name="Miller A.N."/>
            <person name="Grigoriev I.V."/>
            <person name="Debuchy R."/>
            <person name="Gladieux P."/>
            <person name="Thoren M.H."/>
            <person name="Johannesson H."/>
        </authorList>
    </citation>
    <scope>NUCLEOTIDE SEQUENCE</scope>
    <source>
        <strain evidence="2">CBS 168.71</strain>
    </source>
</reference>